<evidence type="ECO:0000256" key="10">
    <source>
        <dbReference type="SAM" id="MobiDB-lite"/>
    </source>
</evidence>
<dbReference type="UniPathway" id="UPA00196"/>
<dbReference type="GO" id="GO:0016020">
    <property type="term" value="C:membrane"/>
    <property type="evidence" value="ECO:0007669"/>
    <property type="project" value="GOC"/>
</dbReference>
<dbReference type="Proteomes" id="UP000001549">
    <property type="component" value="Chromosome"/>
</dbReference>
<feature type="region of interest" description="Disordered" evidence="10">
    <location>
        <begin position="13"/>
        <end position="41"/>
    </location>
</feature>
<feature type="transmembrane region" description="Helical" evidence="11">
    <location>
        <begin position="409"/>
        <end position="425"/>
    </location>
</feature>
<comment type="subcellular location">
    <subcellularLocation>
        <location evidence="1">Endoplasmic reticulum membrane</location>
        <topology evidence="1">Multi-pass membrane protein</topology>
    </subcellularLocation>
</comment>
<evidence type="ECO:0008006" key="14">
    <source>
        <dbReference type="Google" id="ProtNLM"/>
    </source>
</evidence>
<evidence type="ECO:0000256" key="1">
    <source>
        <dbReference type="ARBA" id="ARBA00004477"/>
    </source>
</evidence>
<dbReference type="AlphaFoldDB" id="F8B4D9"/>
<protein>
    <recommendedName>
        <fullName evidence="14">Integral membrane protein</fullName>
    </recommendedName>
</protein>
<keyword evidence="5" id="KW-0808">Transferase</keyword>
<dbReference type="InterPro" id="IPR007315">
    <property type="entry name" value="PIG-V/Gpi18"/>
</dbReference>
<organism evidence="12 13">
    <name type="scientific">Candidatus Protofrankia datiscae</name>
    <dbReference type="NCBI Taxonomy" id="2716812"/>
    <lineage>
        <taxon>Bacteria</taxon>
        <taxon>Bacillati</taxon>
        <taxon>Actinomycetota</taxon>
        <taxon>Actinomycetes</taxon>
        <taxon>Frankiales</taxon>
        <taxon>Frankiaceae</taxon>
        <taxon>Protofrankia</taxon>
    </lineage>
</organism>
<keyword evidence="8 11" id="KW-1133">Transmembrane helix</keyword>
<evidence type="ECO:0000256" key="11">
    <source>
        <dbReference type="SAM" id="Phobius"/>
    </source>
</evidence>
<feature type="transmembrane region" description="Helical" evidence="11">
    <location>
        <begin position="432"/>
        <end position="454"/>
    </location>
</feature>
<evidence type="ECO:0000256" key="7">
    <source>
        <dbReference type="ARBA" id="ARBA00022824"/>
    </source>
</evidence>
<feature type="transmembrane region" description="Helical" evidence="11">
    <location>
        <begin position="182"/>
        <end position="202"/>
    </location>
</feature>
<feature type="transmembrane region" description="Helical" evidence="11">
    <location>
        <begin position="361"/>
        <end position="379"/>
    </location>
</feature>
<feature type="transmembrane region" description="Helical" evidence="11">
    <location>
        <begin position="300"/>
        <end position="319"/>
    </location>
</feature>
<dbReference type="GO" id="GO:0004376">
    <property type="term" value="F:GPI mannosyltransferase activity"/>
    <property type="evidence" value="ECO:0007669"/>
    <property type="project" value="InterPro"/>
</dbReference>
<dbReference type="PANTHER" id="PTHR12468">
    <property type="entry name" value="GPI MANNOSYLTRANSFERASE 2"/>
    <property type="match status" value="1"/>
</dbReference>
<sequence>MAAVRVTVAAHRVRTHRTRAASRRDGAVLPRRPSGQTTGRTPKLAAIGRRWRAGRADQHARPPRWRARWSARWPAWWRELPLREIALAWLATRVATAAAYALAHYIDGQVRAAHPDGGTGTGVGTGGLTLTGPLGWDAGWYAGIAEHGYAGSGEQSLRFFPLLPLLVRAVTVLPGLGGHTGVRVTLVVLVNLTAFAFVAALAQLARREGFGPAAVSRVIWLASLAPPAFVLVMGYTEALWGLLAVGVFAGIRSRRWELAAVCGLFAGLCRPVGVLLVAPVALEAARGITAAATADRLRRAAAVAAPAVGLGGYLLWAGIAHGDALAPIRLQRQQSLHGSSSNPAAVLWEAARGAVHGEVGTALHVPWLLLVAVLLVVMVRTLPASYPLWAALTVAVLLTGSNLDSSERYAYGAFPFLFVAAALTRRDEVFRAVLTACAAMMVVYASLAFLGLYVP</sequence>
<evidence type="ECO:0000313" key="12">
    <source>
        <dbReference type="EMBL" id="AEH09663.1"/>
    </source>
</evidence>
<evidence type="ECO:0000256" key="8">
    <source>
        <dbReference type="ARBA" id="ARBA00022989"/>
    </source>
</evidence>
<evidence type="ECO:0000256" key="2">
    <source>
        <dbReference type="ARBA" id="ARBA00004687"/>
    </source>
</evidence>
<dbReference type="eggNOG" id="COG5542">
    <property type="taxonomic scope" value="Bacteria"/>
</dbReference>
<evidence type="ECO:0000256" key="9">
    <source>
        <dbReference type="ARBA" id="ARBA00023136"/>
    </source>
</evidence>
<evidence type="ECO:0000256" key="4">
    <source>
        <dbReference type="ARBA" id="ARBA00022676"/>
    </source>
</evidence>
<gene>
    <name evidence="12" type="ordered locus">FsymDg_2263</name>
</gene>
<dbReference type="KEGG" id="fsy:FsymDg_2263"/>
<evidence type="ECO:0000256" key="6">
    <source>
        <dbReference type="ARBA" id="ARBA00022692"/>
    </source>
</evidence>
<keyword evidence="13" id="KW-1185">Reference proteome</keyword>
<evidence type="ECO:0000313" key="13">
    <source>
        <dbReference type="Proteomes" id="UP000001549"/>
    </source>
</evidence>
<keyword evidence="6 11" id="KW-0812">Transmembrane</keyword>
<dbReference type="PANTHER" id="PTHR12468:SF2">
    <property type="entry name" value="GPI MANNOSYLTRANSFERASE 2"/>
    <property type="match status" value="1"/>
</dbReference>
<reference evidence="12 13" key="1">
    <citation type="submission" date="2011-05" db="EMBL/GenBank/DDBJ databases">
        <title>Complete sequence of chromosome of Frankia symbiont of Datisca glomerata.</title>
        <authorList>
            <consortium name="US DOE Joint Genome Institute"/>
            <person name="Lucas S."/>
            <person name="Han J."/>
            <person name="Lapidus A."/>
            <person name="Cheng J.-F."/>
            <person name="Goodwin L."/>
            <person name="Pitluck S."/>
            <person name="Peters L."/>
            <person name="Mikhailova N."/>
            <person name="Chertkov O."/>
            <person name="Teshima H."/>
            <person name="Han C."/>
            <person name="Tapia R."/>
            <person name="Land M."/>
            <person name="Hauser L."/>
            <person name="Kyrpides N."/>
            <person name="Ivanova N."/>
            <person name="Pagani I."/>
            <person name="Berry A."/>
            <person name="Pawlowski K."/>
            <person name="Persson T."/>
            <person name="Vanden Heuvel B."/>
            <person name="Benson D."/>
            <person name="Woyke T."/>
        </authorList>
    </citation>
    <scope>NUCLEOTIDE SEQUENCE [LARGE SCALE GENOMIC DNA]</scope>
    <source>
        <strain evidence="13">4085684</strain>
    </source>
</reference>
<dbReference type="GO" id="GO:0006506">
    <property type="term" value="P:GPI anchor biosynthetic process"/>
    <property type="evidence" value="ECO:0007669"/>
    <property type="project" value="UniProtKB-UniPathway"/>
</dbReference>
<accession>F8B4D9</accession>
<name>F8B4D9_9ACTN</name>
<keyword evidence="9 11" id="KW-0472">Membrane</keyword>
<proteinExistence type="predicted"/>
<evidence type="ECO:0000256" key="5">
    <source>
        <dbReference type="ARBA" id="ARBA00022679"/>
    </source>
</evidence>
<keyword evidence="3" id="KW-0337">GPI-anchor biosynthesis</keyword>
<keyword evidence="7" id="KW-0256">Endoplasmic reticulum</keyword>
<keyword evidence="4" id="KW-0328">Glycosyltransferase</keyword>
<dbReference type="HOGENOM" id="CLU_595484_0_0_11"/>
<comment type="pathway">
    <text evidence="2">Glycolipid biosynthesis; glycosylphosphatidylinositol-anchor biosynthesis.</text>
</comment>
<dbReference type="STRING" id="656024.FsymDg_2263"/>
<feature type="transmembrane region" description="Helical" evidence="11">
    <location>
        <begin position="256"/>
        <end position="280"/>
    </location>
</feature>
<evidence type="ECO:0000256" key="3">
    <source>
        <dbReference type="ARBA" id="ARBA00022502"/>
    </source>
</evidence>
<dbReference type="GO" id="GO:0031501">
    <property type="term" value="C:mannosyltransferase complex"/>
    <property type="evidence" value="ECO:0007669"/>
    <property type="project" value="TreeGrafter"/>
</dbReference>
<dbReference type="EMBL" id="CP002801">
    <property type="protein sequence ID" value="AEH09663.1"/>
    <property type="molecule type" value="Genomic_DNA"/>
</dbReference>
<dbReference type="Pfam" id="PF04188">
    <property type="entry name" value="Mannosyl_trans2"/>
    <property type="match status" value="1"/>
</dbReference>
<dbReference type="GO" id="GO:0000009">
    <property type="term" value="F:alpha-1,6-mannosyltransferase activity"/>
    <property type="evidence" value="ECO:0007669"/>
    <property type="project" value="InterPro"/>
</dbReference>